<proteinExistence type="predicted"/>
<comment type="caution">
    <text evidence="1">The sequence shown here is derived from an EMBL/GenBank/DDBJ whole genome shotgun (WGS) entry which is preliminary data.</text>
</comment>
<organism evidence="1 2">
    <name type="scientific">Psychromonas marina</name>
    <dbReference type="NCBI Taxonomy" id="88364"/>
    <lineage>
        <taxon>Bacteria</taxon>
        <taxon>Pseudomonadati</taxon>
        <taxon>Pseudomonadota</taxon>
        <taxon>Gammaproteobacteria</taxon>
        <taxon>Alteromonadales</taxon>
        <taxon>Psychromonadaceae</taxon>
        <taxon>Psychromonas</taxon>
    </lineage>
</organism>
<accession>A0ABQ6E211</accession>
<gene>
    <name evidence="1" type="ORF">GCM10007916_24700</name>
</gene>
<dbReference type="EMBL" id="BSPQ01000013">
    <property type="protein sequence ID" value="GLS91401.1"/>
    <property type="molecule type" value="Genomic_DNA"/>
</dbReference>
<evidence type="ECO:0000313" key="2">
    <source>
        <dbReference type="Proteomes" id="UP001157353"/>
    </source>
</evidence>
<reference evidence="2" key="1">
    <citation type="journal article" date="2019" name="Int. J. Syst. Evol. Microbiol.">
        <title>The Global Catalogue of Microorganisms (GCM) 10K type strain sequencing project: providing services to taxonomists for standard genome sequencing and annotation.</title>
        <authorList>
            <consortium name="The Broad Institute Genomics Platform"/>
            <consortium name="The Broad Institute Genome Sequencing Center for Infectious Disease"/>
            <person name="Wu L."/>
            <person name="Ma J."/>
        </authorList>
    </citation>
    <scope>NUCLEOTIDE SEQUENCE [LARGE SCALE GENOMIC DNA]</scope>
    <source>
        <strain evidence="2">NBRC 103166</strain>
    </source>
</reference>
<dbReference type="Proteomes" id="UP001157353">
    <property type="component" value="Unassembled WGS sequence"/>
</dbReference>
<evidence type="ECO:0000313" key="1">
    <source>
        <dbReference type="EMBL" id="GLS91401.1"/>
    </source>
</evidence>
<keyword evidence="2" id="KW-1185">Reference proteome</keyword>
<name>A0ABQ6E211_9GAMM</name>
<sequence length="62" mass="7556">MSFYIFIISVEKVTCTDLFYTILKRIFVMARTTGRKRFWFQQTRDQKSETKITIKQTQQLIK</sequence>
<protein>
    <submittedName>
        <fullName evidence="1">Uncharacterized protein</fullName>
    </submittedName>
</protein>